<proteinExistence type="predicted"/>
<gene>
    <name evidence="1" type="ORF">DERF_004162</name>
</gene>
<dbReference type="Proteomes" id="UP000790347">
    <property type="component" value="Unassembled WGS sequence"/>
</dbReference>
<evidence type="ECO:0008006" key="3">
    <source>
        <dbReference type="Google" id="ProtNLM"/>
    </source>
</evidence>
<evidence type="ECO:0000313" key="2">
    <source>
        <dbReference type="Proteomes" id="UP000790347"/>
    </source>
</evidence>
<dbReference type="AlphaFoldDB" id="A0A922LBA7"/>
<protein>
    <recommendedName>
        <fullName evidence="3">CCHC-type domain-containing protein</fullName>
    </recommendedName>
</protein>
<keyword evidence="2" id="KW-1185">Reference proteome</keyword>
<name>A0A922LBA7_DERFA</name>
<comment type="caution">
    <text evidence="1">The sequence shown here is derived from an EMBL/GenBank/DDBJ whole genome shotgun (WGS) entry which is preliminary data.</text>
</comment>
<reference evidence="1" key="2">
    <citation type="journal article" date="2022" name="Res Sq">
        <title>Comparative Genomics Reveals Insights into the Divergent Evolution of Astigmatic Mites and Household Pest Adaptations.</title>
        <authorList>
            <person name="Xiong Q."/>
            <person name="Wan A.T.-Y."/>
            <person name="Liu X.-Y."/>
            <person name="Fung C.S.-H."/>
            <person name="Xiao X."/>
            <person name="Malainual N."/>
            <person name="Hou J."/>
            <person name="Wang L."/>
            <person name="Wang M."/>
            <person name="Yang K."/>
            <person name="Cui Y."/>
            <person name="Leung E."/>
            <person name="Nong W."/>
            <person name="Shin S.-K."/>
            <person name="Au S."/>
            <person name="Jeong K.Y."/>
            <person name="Chew F.T."/>
            <person name="Hui J."/>
            <person name="Leung T.F."/>
            <person name="Tungtrongchitr A."/>
            <person name="Zhong N."/>
            <person name="Liu Z."/>
            <person name="Tsui S."/>
        </authorList>
    </citation>
    <scope>NUCLEOTIDE SEQUENCE</scope>
    <source>
        <strain evidence="1">Derf</strain>
        <tissue evidence="1">Whole organism</tissue>
    </source>
</reference>
<reference evidence="1" key="1">
    <citation type="submission" date="2013-05" db="EMBL/GenBank/DDBJ databases">
        <authorList>
            <person name="Yim A.K.Y."/>
            <person name="Chan T.F."/>
            <person name="Ji K.M."/>
            <person name="Liu X.Y."/>
            <person name="Zhou J.W."/>
            <person name="Li R.Q."/>
            <person name="Yang K.Y."/>
            <person name="Li J."/>
            <person name="Li M."/>
            <person name="Law P.T.W."/>
            <person name="Wu Y.L."/>
            <person name="Cai Z.L."/>
            <person name="Qin H."/>
            <person name="Bao Y."/>
            <person name="Leung R.K.K."/>
            <person name="Ng P.K.S."/>
            <person name="Zou J."/>
            <person name="Zhong X.J."/>
            <person name="Ran P.X."/>
            <person name="Zhong N.S."/>
            <person name="Liu Z.G."/>
            <person name="Tsui S.K.W."/>
        </authorList>
    </citation>
    <scope>NUCLEOTIDE SEQUENCE</scope>
    <source>
        <strain evidence="1">Derf</strain>
        <tissue evidence="1">Whole organism</tissue>
    </source>
</reference>
<accession>A0A922LBA7</accession>
<organism evidence="1 2">
    <name type="scientific">Dermatophagoides farinae</name>
    <name type="common">American house dust mite</name>
    <dbReference type="NCBI Taxonomy" id="6954"/>
    <lineage>
        <taxon>Eukaryota</taxon>
        <taxon>Metazoa</taxon>
        <taxon>Ecdysozoa</taxon>
        <taxon>Arthropoda</taxon>
        <taxon>Chelicerata</taxon>
        <taxon>Arachnida</taxon>
        <taxon>Acari</taxon>
        <taxon>Acariformes</taxon>
        <taxon>Sarcoptiformes</taxon>
        <taxon>Astigmata</taxon>
        <taxon>Psoroptidia</taxon>
        <taxon>Analgoidea</taxon>
        <taxon>Pyroglyphidae</taxon>
        <taxon>Dermatophagoidinae</taxon>
        <taxon>Dermatophagoides</taxon>
    </lineage>
</organism>
<evidence type="ECO:0000313" key="1">
    <source>
        <dbReference type="EMBL" id="KAH9530351.1"/>
    </source>
</evidence>
<sequence length="352" mass="39509">MHIGKVKIVVMTTTCFSRNAEYLKSDLASCAVFIQSLVTSATIEIEQLKRSVSELKTKDSFANVVSNNVQVASSNISRNNGNDSGRKKPEFVCIVEPKRNNNDIIDSNQTISCLKGAISSKRISECGLRINKQIPTKNKKVLIKCASKSDCRVIQEEINKTNCGIKATIQEKRNPQLLILGVEKDIEDNNIVDIIISQNENVKNCLKQKEQSLKFAFSKDDRVGTKFVILDVSPQVWQICLNPGKLFIGYKCCTVKNNISLGQCYKCLRFGHKSAKCKNAPVCSKCNGNHESQTCNSSNLFANCANCLWWNQHRAKNRPAAELNVNHSVFSEECPQFKLAIERYHSRIDYGY</sequence>
<dbReference type="EMBL" id="ASGP02000001">
    <property type="protein sequence ID" value="KAH9530351.1"/>
    <property type="molecule type" value="Genomic_DNA"/>
</dbReference>